<keyword evidence="2" id="KW-0812">Transmembrane</keyword>
<dbReference type="OrthoDB" id="6380083at2759"/>
<dbReference type="Pfam" id="PF13843">
    <property type="entry name" value="DDE_Tnp_1_7"/>
    <property type="match status" value="1"/>
</dbReference>
<evidence type="ECO:0000256" key="2">
    <source>
        <dbReference type="SAM" id="Phobius"/>
    </source>
</evidence>
<sequence>MSRRFEQLSAAQALELIGSLSDSSGSEDDLSSESDSEEDVLYQVVEEPDTAPDVSEEREQPVRVVQRHLTKSQKTLAEADLRMHEPTAAGQYEVRQRGSVLAQWNTENEPTRRRRGPANILREAEGVRGDAKHVTTELDAFQLFLTSEIIDHVTSCTNKRLERVRQRKAAELADNTWKKTAHRYQPVTVTEMRAFIGLCILRSFYTDLRLEQLYDDTLGPAVFKATMGGKRFGTILRYITFDDTDSREERRKGDKFCLIRELFASFDENLRRHYSPSECITVDESLLRFRGRCPFKMYLPSKPGRYGMLFRTAADANQRYFWKLWPYSGRPEAPERAPPYVQLDGVNATVRYLVQEVMGSGRNITLDRFYTSVPLAEELAAERLTVVGTLNKNRRLLPAELTSPQNREPGSSMFAFRNGVTLTSHCPKPGKVVLALSTQHETPMVDERTRKPEIILYYNSTKGGVDVVDSMLETAMGKPTLRRWPTAVFFMMLGVAQVNGFTVLLLNRGSTGGGDRRAMRLALGQELVKPRLQERLADPVGLNKDTLGALAAVTGQKAARQQLPAAAERAARGRCVLCLQELGGGRGSGHRQAKEKLPKYPPCGRCSEFVCKNHSTSVRMCDACGDDDV</sequence>
<protein>
    <submittedName>
        <fullName evidence="4">PiggyBac transposable element-derived protein 4</fullName>
    </submittedName>
</protein>
<evidence type="ECO:0000259" key="3">
    <source>
        <dbReference type="Pfam" id="PF13843"/>
    </source>
</evidence>
<dbReference type="InterPro" id="IPR029526">
    <property type="entry name" value="PGBD"/>
</dbReference>
<evidence type="ECO:0000256" key="1">
    <source>
        <dbReference type="SAM" id="MobiDB-lite"/>
    </source>
</evidence>
<organism evidence="4 5">
    <name type="scientific">Amphibalanus amphitrite</name>
    <name type="common">Striped barnacle</name>
    <name type="synonym">Balanus amphitrite</name>
    <dbReference type="NCBI Taxonomy" id="1232801"/>
    <lineage>
        <taxon>Eukaryota</taxon>
        <taxon>Metazoa</taxon>
        <taxon>Ecdysozoa</taxon>
        <taxon>Arthropoda</taxon>
        <taxon>Crustacea</taxon>
        <taxon>Multicrustacea</taxon>
        <taxon>Cirripedia</taxon>
        <taxon>Thoracica</taxon>
        <taxon>Thoracicalcarea</taxon>
        <taxon>Balanomorpha</taxon>
        <taxon>Balanoidea</taxon>
        <taxon>Balanidae</taxon>
        <taxon>Amphibalaninae</taxon>
        <taxon>Amphibalanus</taxon>
    </lineage>
</organism>
<comment type="caution">
    <text evidence="4">The sequence shown here is derived from an EMBL/GenBank/DDBJ whole genome shotgun (WGS) entry which is preliminary data.</text>
</comment>
<feature type="transmembrane region" description="Helical" evidence="2">
    <location>
        <begin position="484"/>
        <end position="507"/>
    </location>
</feature>
<feature type="domain" description="PiggyBac transposable element-derived protein" evidence="3">
    <location>
        <begin position="138"/>
        <end position="501"/>
    </location>
</feature>
<proteinExistence type="predicted"/>
<accession>A0A6A4WYP2</accession>
<dbReference type="PANTHER" id="PTHR46599:SF6">
    <property type="entry name" value="DUAL SPECIFICITY PHOSPHATASE 26"/>
    <property type="match status" value="1"/>
</dbReference>
<dbReference type="Proteomes" id="UP000440578">
    <property type="component" value="Unassembled WGS sequence"/>
</dbReference>
<keyword evidence="2" id="KW-0472">Membrane</keyword>
<gene>
    <name evidence="4" type="primary">PGBD4_6</name>
    <name evidence="4" type="ORF">FJT64_018090</name>
</gene>
<keyword evidence="2" id="KW-1133">Transmembrane helix</keyword>
<name>A0A6A4WYP2_AMPAM</name>
<feature type="region of interest" description="Disordered" evidence="1">
    <location>
        <begin position="18"/>
        <end position="39"/>
    </location>
</feature>
<dbReference type="EMBL" id="VIIS01000268">
    <property type="protein sequence ID" value="KAF0311053.1"/>
    <property type="molecule type" value="Genomic_DNA"/>
</dbReference>
<evidence type="ECO:0000313" key="4">
    <source>
        <dbReference type="EMBL" id="KAF0311053.1"/>
    </source>
</evidence>
<evidence type="ECO:0000313" key="5">
    <source>
        <dbReference type="Proteomes" id="UP000440578"/>
    </source>
</evidence>
<reference evidence="4 5" key="1">
    <citation type="submission" date="2019-07" db="EMBL/GenBank/DDBJ databases">
        <title>Draft genome assembly of a fouling barnacle, Amphibalanus amphitrite (Darwin, 1854): The first reference genome for Thecostraca.</title>
        <authorList>
            <person name="Kim W."/>
        </authorList>
    </citation>
    <scope>NUCLEOTIDE SEQUENCE [LARGE SCALE GENOMIC DNA]</scope>
    <source>
        <strain evidence="4">SNU_AA5</strain>
        <tissue evidence="4">Soma without cirri and trophi</tissue>
    </source>
</reference>
<feature type="compositionally biased region" description="Acidic residues" evidence="1">
    <location>
        <begin position="25"/>
        <end position="39"/>
    </location>
</feature>
<keyword evidence="5" id="KW-1185">Reference proteome</keyword>
<dbReference type="AlphaFoldDB" id="A0A6A4WYP2"/>
<dbReference type="PANTHER" id="PTHR46599">
    <property type="entry name" value="PIGGYBAC TRANSPOSABLE ELEMENT-DERIVED PROTEIN 4"/>
    <property type="match status" value="1"/>
</dbReference>